<organism evidence="1 2">
    <name type="scientific">Catharanthus roseus</name>
    <name type="common">Madagascar periwinkle</name>
    <name type="synonym">Vinca rosea</name>
    <dbReference type="NCBI Taxonomy" id="4058"/>
    <lineage>
        <taxon>Eukaryota</taxon>
        <taxon>Viridiplantae</taxon>
        <taxon>Streptophyta</taxon>
        <taxon>Embryophyta</taxon>
        <taxon>Tracheophyta</taxon>
        <taxon>Spermatophyta</taxon>
        <taxon>Magnoliopsida</taxon>
        <taxon>eudicotyledons</taxon>
        <taxon>Gunneridae</taxon>
        <taxon>Pentapetalae</taxon>
        <taxon>asterids</taxon>
        <taxon>lamiids</taxon>
        <taxon>Gentianales</taxon>
        <taxon>Apocynaceae</taxon>
        <taxon>Rauvolfioideae</taxon>
        <taxon>Vinceae</taxon>
        <taxon>Catharanthinae</taxon>
        <taxon>Catharanthus</taxon>
    </lineage>
</organism>
<proteinExistence type="predicted"/>
<dbReference type="Proteomes" id="UP001060085">
    <property type="component" value="Linkage Group LG02"/>
</dbReference>
<dbReference type="EMBL" id="CM044702">
    <property type="protein sequence ID" value="KAI5679077.1"/>
    <property type="molecule type" value="Genomic_DNA"/>
</dbReference>
<protein>
    <submittedName>
        <fullName evidence="1">Uncharacterized protein</fullName>
    </submittedName>
</protein>
<evidence type="ECO:0000313" key="1">
    <source>
        <dbReference type="EMBL" id="KAI5679077.1"/>
    </source>
</evidence>
<gene>
    <name evidence="1" type="ORF">M9H77_10027</name>
</gene>
<name>A0ACC0C2M6_CATRO</name>
<sequence>MASISKYSLLIFILCFSAIVPCLKANSGINVQMDEFMEKRAEQALEESVKAYNPNPEDVTFNFNEQVGEFLTGNKNITRRHLEENKCIATNPIDRCFRCDKKWAKNRKKLAKCARGFGRGTTGGLEGEYYVVTDPSDDDVLTPKPGTLRYAVIQEEPLWIIFAKNMEIKLQQELLITSDKTIDGRGVDVHIAYGAGLTIQFVRNVIVHNIKIHHIVPAPGGMIRDSVLHYGLRTMSDGDGISIFGANHVWIDHVSLSRCSDGLIDAIMASTAITISNCKFNHHNDVMLLGANDGYGEDAIMQVTVAFNRFGQGLVQRMPRCRWGFFHVVNNDYAQWDMYAIGGSAHPTIISQGNRFKASKTNPYAKQVTKRDYAEESEWMEWQWRSEGDKFLNGAYFVESGKPLKKTPFNGKNKIQFKPGSYAGRLTRYAGALKCRPGKAC</sequence>
<comment type="caution">
    <text evidence="1">The sequence shown here is derived from an EMBL/GenBank/DDBJ whole genome shotgun (WGS) entry which is preliminary data.</text>
</comment>
<reference evidence="2" key="1">
    <citation type="journal article" date="2023" name="Nat. Plants">
        <title>Single-cell RNA sequencing provides a high-resolution roadmap for understanding the multicellular compartmentation of specialized metabolism.</title>
        <authorList>
            <person name="Sun S."/>
            <person name="Shen X."/>
            <person name="Li Y."/>
            <person name="Li Y."/>
            <person name="Wang S."/>
            <person name="Li R."/>
            <person name="Zhang H."/>
            <person name="Shen G."/>
            <person name="Guo B."/>
            <person name="Wei J."/>
            <person name="Xu J."/>
            <person name="St-Pierre B."/>
            <person name="Chen S."/>
            <person name="Sun C."/>
        </authorList>
    </citation>
    <scope>NUCLEOTIDE SEQUENCE [LARGE SCALE GENOMIC DNA]</scope>
</reference>
<evidence type="ECO:0000313" key="2">
    <source>
        <dbReference type="Proteomes" id="UP001060085"/>
    </source>
</evidence>
<keyword evidence="2" id="KW-1185">Reference proteome</keyword>
<accession>A0ACC0C2M6</accession>